<reference evidence="2" key="1">
    <citation type="journal article" date="2005" name="PLoS Biol.">
        <title>The genomes of Oryza sativa: a history of duplications.</title>
        <authorList>
            <person name="Yu J."/>
            <person name="Wang J."/>
            <person name="Lin W."/>
            <person name="Li S."/>
            <person name="Li H."/>
            <person name="Zhou J."/>
            <person name="Ni P."/>
            <person name="Dong W."/>
            <person name="Hu S."/>
            <person name="Zeng C."/>
            <person name="Zhang J."/>
            <person name="Zhang Y."/>
            <person name="Li R."/>
            <person name="Xu Z."/>
            <person name="Li S."/>
            <person name="Li X."/>
            <person name="Zheng H."/>
            <person name="Cong L."/>
            <person name="Lin L."/>
            <person name="Yin J."/>
            <person name="Geng J."/>
            <person name="Li G."/>
            <person name="Shi J."/>
            <person name="Liu J."/>
            <person name="Lv H."/>
            <person name="Li J."/>
            <person name="Wang J."/>
            <person name="Deng Y."/>
            <person name="Ran L."/>
            <person name="Shi X."/>
            <person name="Wang X."/>
            <person name="Wu Q."/>
            <person name="Li C."/>
            <person name="Ren X."/>
            <person name="Wang J."/>
            <person name="Wang X."/>
            <person name="Li D."/>
            <person name="Liu D."/>
            <person name="Zhang X."/>
            <person name="Ji Z."/>
            <person name="Zhao W."/>
            <person name="Sun Y."/>
            <person name="Zhang Z."/>
            <person name="Bao J."/>
            <person name="Han Y."/>
            <person name="Dong L."/>
            <person name="Ji J."/>
            <person name="Chen P."/>
            <person name="Wu S."/>
            <person name="Liu J."/>
            <person name="Xiao Y."/>
            <person name="Bu D."/>
            <person name="Tan J."/>
            <person name="Yang L."/>
            <person name="Ye C."/>
            <person name="Zhang J."/>
            <person name="Xu J."/>
            <person name="Zhou Y."/>
            <person name="Yu Y."/>
            <person name="Zhang B."/>
            <person name="Zhuang S."/>
            <person name="Wei H."/>
            <person name="Liu B."/>
            <person name="Lei M."/>
            <person name="Yu H."/>
            <person name="Li Y."/>
            <person name="Xu H."/>
            <person name="Wei S."/>
            <person name="He X."/>
            <person name="Fang L."/>
            <person name="Zhang Z."/>
            <person name="Zhang Y."/>
            <person name="Huang X."/>
            <person name="Su Z."/>
            <person name="Tong W."/>
            <person name="Li J."/>
            <person name="Tong Z."/>
            <person name="Li S."/>
            <person name="Ye J."/>
            <person name="Wang L."/>
            <person name="Fang L."/>
            <person name="Lei T."/>
            <person name="Chen C."/>
            <person name="Chen H."/>
            <person name="Xu Z."/>
            <person name="Li H."/>
            <person name="Huang H."/>
            <person name="Zhang F."/>
            <person name="Xu H."/>
            <person name="Li N."/>
            <person name="Zhao C."/>
            <person name="Li S."/>
            <person name="Dong L."/>
            <person name="Huang Y."/>
            <person name="Li L."/>
            <person name="Xi Y."/>
            <person name="Qi Q."/>
            <person name="Li W."/>
            <person name="Zhang B."/>
            <person name="Hu W."/>
            <person name="Zhang Y."/>
            <person name="Tian X."/>
            <person name="Jiao Y."/>
            <person name="Liang X."/>
            <person name="Jin J."/>
            <person name="Gao L."/>
            <person name="Zheng W."/>
            <person name="Hao B."/>
            <person name="Liu S."/>
            <person name="Wang W."/>
            <person name="Yuan L."/>
            <person name="Cao M."/>
            <person name="McDermott J."/>
            <person name="Samudrala R."/>
            <person name="Wang J."/>
            <person name="Wong G.K."/>
            <person name="Yang H."/>
        </authorList>
    </citation>
    <scope>NUCLEOTIDE SEQUENCE [LARGE SCALE GENOMIC DNA]</scope>
</reference>
<feature type="region of interest" description="Disordered" evidence="1">
    <location>
        <begin position="332"/>
        <end position="354"/>
    </location>
</feature>
<accession>A0A8J8XLI8</accession>
<proteinExistence type="predicted"/>
<feature type="compositionally biased region" description="Pro residues" evidence="1">
    <location>
        <begin position="222"/>
        <end position="237"/>
    </location>
</feature>
<dbReference type="AlphaFoldDB" id="A0A8J8XLI8"/>
<organism evidence="2">
    <name type="scientific">Oryza sativa subsp. japonica</name>
    <name type="common">Rice</name>
    <dbReference type="NCBI Taxonomy" id="39947"/>
    <lineage>
        <taxon>Eukaryota</taxon>
        <taxon>Viridiplantae</taxon>
        <taxon>Streptophyta</taxon>
        <taxon>Embryophyta</taxon>
        <taxon>Tracheophyta</taxon>
        <taxon>Spermatophyta</taxon>
        <taxon>Magnoliopsida</taxon>
        <taxon>Liliopsida</taxon>
        <taxon>Poales</taxon>
        <taxon>Poaceae</taxon>
        <taxon>BOP clade</taxon>
        <taxon>Oryzoideae</taxon>
        <taxon>Oryzeae</taxon>
        <taxon>Oryzinae</taxon>
        <taxon>Oryza</taxon>
        <taxon>Oryza sativa</taxon>
    </lineage>
</organism>
<feature type="region of interest" description="Disordered" evidence="1">
    <location>
        <begin position="220"/>
        <end position="269"/>
    </location>
</feature>
<dbReference type="Proteomes" id="UP000007752">
    <property type="component" value="Chromosome 12"/>
</dbReference>
<feature type="region of interest" description="Disordered" evidence="1">
    <location>
        <begin position="1"/>
        <end position="21"/>
    </location>
</feature>
<sequence>MDKLVGGSQPAGVAAPTAQDAEQTVVHATPLWSKAAGPLEQVHGEVDWRARPATAPAATRRPRVVDAMAKKLLFQDPVQDLETELPSLMVAVGEEDFEAACDFSQPTAFGGNTPEQPLLFGLASADESGPAANGPGTASLEAAHGSQGLAQLIQMEEIIGTDSVQAHGEQAGPRGGLRLVEELPIVFRRRRAIPNPTHETQREHEDPQAQQLEIFISSVTSTPPPSLLGARPPPTAPAPRGRRRNTIPPDFQPWRSERLRNQGSGARRHCISKAQRVTMKKMGLIDKEEDVDEETLKRFVGLFDHPLSPQHVTALAELLDVDLAQRSPLILQPALGSQPSPMGEGSRNIIASQA</sequence>
<reference evidence="2" key="2">
    <citation type="submission" date="2008-12" db="EMBL/GenBank/DDBJ databases">
        <title>Improved gene annotation of the rice (Oryza sativa) genomes.</title>
        <authorList>
            <person name="Wang J."/>
            <person name="Li R."/>
            <person name="Fan W."/>
            <person name="Huang Q."/>
            <person name="Zhang J."/>
            <person name="Zhou Y."/>
            <person name="Hu Y."/>
            <person name="Zi S."/>
            <person name="Li J."/>
            <person name="Ni P."/>
            <person name="Zheng H."/>
            <person name="Zhang Y."/>
            <person name="Zhao M."/>
            <person name="Hao Q."/>
            <person name="McDermott J."/>
            <person name="Samudrala R."/>
            <person name="Kristiansen K."/>
            <person name="Wong G.K.-S."/>
        </authorList>
    </citation>
    <scope>NUCLEOTIDE SEQUENCE</scope>
</reference>
<gene>
    <name evidence="2" type="ORF">OsJ_36551</name>
</gene>
<protein>
    <submittedName>
        <fullName evidence="2">Uncharacterized protein</fullName>
    </submittedName>
</protein>
<evidence type="ECO:0000313" key="2">
    <source>
        <dbReference type="EMBL" id="EEE53449.1"/>
    </source>
</evidence>
<evidence type="ECO:0000256" key="1">
    <source>
        <dbReference type="SAM" id="MobiDB-lite"/>
    </source>
</evidence>
<dbReference type="EMBL" id="CM000149">
    <property type="protein sequence ID" value="EEE53449.1"/>
    <property type="molecule type" value="Genomic_DNA"/>
</dbReference>
<name>A0A8J8XLI8_ORYSJ</name>
<dbReference type="SMR" id="A0A8J8XLI8"/>